<dbReference type="PROSITE" id="PS01275">
    <property type="entry name" value="EFP"/>
    <property type="match status" value="1"/>
</dbReference>
<dbReference type="PANTHER" id="PTHR30053">
    <property type="entry name" value="ELONGATION FACTOR P"/>
    <property type="match status" value="1"/>
</dbReference>
<dbReference type="Pfam" id="PF08207">
    <property type="entry name" value="EFP_N"/>
    <property type="match status" value="1"/>
</dbReference>
<dbReference type="InterPro" id="IPR008991">
    <property type="entry name" value="Translation_prot_SH3-like_sf"/>
</dbReference>
<dbReference type="InterPro" id="IPR020599">
    <property type="entry name" value="Transl_elong_fac_P/YeiP"/>
</dbReference>
<proteinExistence type="inferred from homology"/>
<dbReference type="Proteomes" id="UP000034799">
    <property type="component" value="Unassembled WGS sequence"/>
</dbReference>
<dbReference type="Gene3D" id="2.30.30.30">
    <property type="match status" value="1"/>
</dbReference>
<evidence type="ECO:0000259" key="3">
    <source>
        <dbReference type="SMART" id="SM01185"/>
    </source>
</evidence>
<evidence type="ECO:0000259" key="2">
    <source>
        <dbReference type="SMART" id="SM00841"/>
    </source>
</evidence>
<reference evidence="4 5" key="1">
    <citation type="journal article" date="2015" name="Nature">
        <title>rRNA introns, odd ribosomes, and small enigmatic genomes across a large radiation of phyla.</title>
        <authorList>
            <person name="Brown C.T."/>
            <person name="Hug L.A."/>
            <person name="Thomas B.C."/>
            <person name="Sharon I."/>
            <person name="Castelle C.J."/>
            <person name="Singh A."/>
            <person name="Wilkins M.J."/>
            <person name="Williams K.H."/>
            <person name="Banfield J.F."/>
        </authorList>
    </citation>
    <scope>NUCLEOTIDE SEQUENCE [LARGE SCALE GENOMIC DNA]</scope>
</reference>
<dbReference type="EMBL" id="LBWK01000001">
    <property type="protein sequence ID" value="KKR06435.1"/>
    <property type="molecule type" value="Genomic_DNA"/>
</dbReference>
<comment type="similarity">
    <text evidence="1">Belongs to the elongation factor P family.</text>
</comment>
<dbReference type="GO" id="GO:0003746">
    <property type="term" value="F:translation elongation factor activity"/>
    <property type="evidence" value="ECO:0007669"/>
    <property type="project" value="UniProtKB-KW"/>
</dbReference>
<protein>
    <submittedName>
        <fullName evidence="4">Elongation factor P</fullName>
    </submittedName>
</protein>
<dbReference type="NCBIfam" id="NF001810">
    <property type="entry name" value="PRK00529.1"/>
    <property type="match status" value="1"/>
</dbReference>
<feature type="domain" description="Translation elongation factor P/YeiP central" evidence="3">
    <location>
        <begin position="67"/>
        <end position="121"/>
    </location>
</feature>
<evidence type="ECO:0000313" key="5">
    <source>
        <dbReference type="Proteomes" id="UP000034799"/>
    </source>
</evidence>
<feature type="domain" description="Elongation factor P C-terminal" evidence="2">
    <location>
        <begin position="129"/>
        <end position="184"/>
    </location>
</feature>
<keyword evidence="4" id="KW-0251">Elongation factor</keyword>
<comment type="caution">
    <text evidence="4">The sequence shown here is derived from an EMBL/GenBank/DDBJ whole genome shotgun (WGS) entry which is preliminary data.</text>
</comment>
<dbReference type="PIRSF" id="PIRSF005901">
    <property type="entry name" value="EF-P"/>
    <property type="match status" value="1"/>
</dbReference>
<evidence type="ECO:0000313" key="4">
    <source>
        <dbReference type="EMBL" id="KKR06435.1"/>
    </source>
</evidence>
<dbReference type="AlphaFoldDB" id="A0A0G0Q7K6"/>
<organism evidence="4 5">
    <name type="scientific">candidate division WS6 bacterium GW2011_GWF2_39_15</name>
    <dbReference type="NCBI Taxonomy" id="1619100"/>
    <lineage>
        <taxon>Bacteria</taxon>
        <taxon>Candidatus Dojkabacteria</taxon>
    </lineage>
</organism>
<evidence type="ECO:0000256" key="1">
    <source>
        <dbReference type="ARBA" id="ARBA00009479"/>
    </source>
</evidence>
<dbReference type="InterPro" id="IPR012340">
    <property type="entry name" value="NA-bd_OB-fold"/>
</dbReference>
<dbReference type="SUPFAM" id="SSF50249">
    <property type="entry name" value="Nucleic acid-binding proteins"/>
    <property type="match status" value="2"/>
</dbReference>
<dbReference type="PANTHER" id="PTHR30053:SF12">
    <property type="entry name" value="ELONGATION FACTOR P (EF-P) FAMILY PROTEIN"/>
    <property type="match status" value="1"/>
</dbReference>
<dbReference type="InterPro" id="IPR013852">
    <property type="entry name" value="Transl_elong_P/YeiP_CS"/>
</dbReference>
<dbReference type="CDD" id="cd05794">
    <property type="entry name" value="S1_EF-P_repeat_2"/>
    <property type="match status" value="1"/>
</dbReference>
<dbReference type="InterPro" id="IPR013185">
    <property type="entry name" value="Transl_elong_KOW-like"/>
</dbReference>
<dbReference type="GO" id="GO:0043043">
    <property type="term" value="P:peptide biosynthetic process"/>
    <property type="evidence" value="ECO:0007669"/>
    <property type="project" value="InterPro"/>
</dbReference>
<accession>A0A0G0Q7K6</accession>
<dbReference type="Pfam" id="PF01132">
    <property type="entry name" value="EFP"/>
    <property type="match status" value="1"/>
</dbReference>
<dbReference type="GO" id="GO:0005829">
    <property type="term" value="C:cytosol"/>
    <property type="evidence" value="ECO:0007669"/>
    <property type="project" value="UniProtKB-ARBA"/>
</dbReference>
<dbReference type="SMART" id="SM00841">
    <property type="entry name" value="Elong-fact-P_C"/>
    <property type="match status" value="1"/>
</dbReference>
<dbReference type="SUPFAM" id="SSF50104">
    <property type="entry name" value="Translation proteins SH3-like domain"/>
    <property type="match status" value="1"/>
</dbReference>
<dbReference type="FunFam" id="2.40.50.140:FF:000004">
    <property type="entry name" value="Elongation factor P"/>
    <property type="match status" value="1"/>
</dbReference>
<keyword evidence="4" id="KW-0648">Protein biosynthesis</keyword>
<name>A0A0G0Q7K6_9BACT</name>
<sequence>MAFTVQPRKNTYLRIDGKIFYVNDRLLKTQGRQGGLIILKLKSLDTGNNSEVTIKSGSKVEEVETETKEVQYLYSDESAAYFMDTTTFETVTVSMKMIGDYKYFLKEGERTLVLLVDGVIIDIRRKASVELTVVQATDAVKGNTANNALKEVALETGYKVNVPMFVKEGDVITVNTDTGEYTGRVSN</sequence>
<dbReference type="InterPro" id="IPR001059">
    <property type="entry name" value="Transl_elong_P/YeiP_cen"/>
</dbReference>
<dbReference type="InterPro" id="IPR015365">
    <property type="entry name" value="Elong-fact-P_C"/>
</dbReference>
<dbReference type="SMART" id="SM01185">
    <property type="entry name" value="EFP"/>
    <property type="match status" value="1"/>
</dbReference>
<gene>
    <name evidence="4" type="ORF">UT34_C0001G0476</name>
</gene>
<dbReference type="Pfam" id="PF09285">
    <property type="entry name" value="Elong-fact-P_C"/>
    <property type="match status" value="1"/>
</dbReference>
<dbReference type="Gene3D" id="2.40.50.140">
    <property type="entry name" value="Nucleic acid-binding proteins"/>
    <property type="match status" value="2"/>
</dbReference>
<dbReference type="InterPro" id="IPR014722">
    <property type="entry name" value="Rib_uL2_dom2"/>
</dbReference>
<dbReference type="STRING" id="1619100.UT34_C0001G0476"/>